<organism evidence="6 7">
    <name type="scientific">Denitrificimonas caeni</name>
    <dbReference type="NCBI Taxonomy" id="521720"/>
    <lineage>
        <taxon>Bacteria</taxon>
        <taxon>Pseudomonadati</taxon>
        <taxon>Pseudomonadota</taxon>
        <taxon>Gammaproteobacteria</taxon>
        <taxon>Pseudomonadales</taxon>
        <taxon>Pseudomonadaceae</taxon>
        <taxon>Denitrificimonas</taxon>
    </lineage>
</organism>
<dbReference type="NCBIfam" id="NF003593">
    <property type="entry name" value="PRK05255.1-1"/>
    <property type="match status" value="1"/>
</dbReference>
<dbReference type="KEGG" id="dce:O6P33_13075"/>
<dbReference type="PANTHER" id="PTHR38101">
    <property type="entry name" value="UPF0307 PROTEIN YJGA"/>
    <property type="match status" value="1"/>
</dbReference>
<sequence>MSDYINDSLDEEKSKSQVKREMLALQELGLRLSDLKPELLDKMPLSDELRRALAETCKHTAHIARKRHSQFLGKLLRNHDIDAIMQPVNLVDSQTREYNDRFHALERWRNRLISDGDSALQSFVEDYPSTDIQHLRSLIRHAQHELKQNKAPTASRKIFRYLRDLDEQRLGLK</sequence>
<keyword evidence="2 5" id="KW-0690">Ribosome biogenesis</keyword>
<dbReference type="Pfam" id="PF04751">
    <property type="entry name" value="DarP"/>
    <property type="match status" value="1"/>
</dbReference>
<dbReference type="InterPro" id="IPR006839">
    <property type="entry name" value="DarP"/>
</dbReference>
<evidence type="ECO:0000256" key="1">
    <source>
        <dbReference type="ARBA" id="ARBA00022490"/>
    </source>
</evidence>
<dbReference type="HAMAP" id="MF_00765">
    <property type="entry name" value="DarP"/>
    <property type="match status" value="1"/>
</dbReference>
<dbReference type="GO" id="GO:0043022">
    <property type="term" value="F:ribosome binding"/>
    <property type="evidence" value="ECO:0007669"/>
    <property type="project" value="UniProtKB-UniRule"/>
</dbReference>
<gene>
    <name evidence="5" type="primary">darP</name>
    <name evidence="6" type="ORF">O6P33_13075</name>
</gene>
<keyword evidence="3 5" id="KW-0699">rRNA-binding</keyword>
<evidence type="ECO:0000313" key="7">
    <source>
        <dbReference type="Proteomes" id="UP001212189"/>
    </source>
</evidence>
<keyword evidence="4 5" id="KW-0694">RNA-binding</keyword>
<evidence type="ECO:0000256" key="3">
    <source>
        <dbReference type="ARBA" id="ARBA00022730"/>
    </source>
</evidence>
<comment type="function">
    <text evidence="5">Member of a network of 50S ribosomal subunit biogenesis factors which assembles along the 30S-50S interface, preventing incorrect 23S rRNA structures from forming. Promotes peptidyl transferase center (PTC) maturation.</text>
</comment>
<evidence type="ECO:0000313" key="6">
    <source>
        <dbReference type="EMBL" id="WBE25257.1"/>
    </source>
</evidence>
<comment type="subcellular location">
    <subcellularLocation>
        <location evidence="5">Cytoplasm</location>
    </subcellularLocation>
    <text evidence="5">Associates with late stage pre-50S ribosomal subunits.</text>
</comment>
<dbReference type="FunFam" id="1.10.60.30:FF:000002">
    <property type="entry name" value="UPF0307 protein YjgA"/>
    <property type="match status" value="1"/>
</dbReference>
<dbReference type="GO" id="GO:1902626">
    <property type="term" value="P:assembly of large subunit precursor of preribosome"/>
    <property type="evidence" value="ECO:0007669"/>
    <property type="project" value="UniProtKB-UniRule"/>
</dbReference>
<dbReference type="SUPFAM" id="SSF158710">
    <property type="entry name" value="PSPTO4464-like"/>
    <property type="match status" value="1"/>
</dbReference>
<keyword evidence="1 5" id="KW-0963">Cytoplasm</keyword>
<accession>A0AAF0AKZ2</accession>
<evidence type="ECO:0000256" key="2">
    <source>
        <dbReference type="ARBA" id="ARBA00022517"/>
    </source>
</evidence>
<dbReference type="GO" id="GO:0005829">
    <property type="term" value="C:cytosol"/>
    <property type="evidence" value="ECO:0007669"/>
    <property type="project" value="TreeGrafter"/>
</dbReference>
<dbReference type="CDD" id="cd16331">
    <property type="entry name" value="YjgA-like"/>
    <property type="match status" value="1"/>
</dbReference>
<dbReference type="PIRSF" id="PIRSF016183">
    <property type="entry name" value="UCP016183"/>
    <property type="match status" value="1"/>
</dbReference>
<name>A0AAF0AKZ2_9GAMM</name>
<dbReference type="RefSeq" id="WP_269818202.1">
    <property type="nucleotide sequence ID" value="NZ_CP114976.1"/>
</dbReference>
<reference evidence="6 7" key="1">
    <citation type="submission" date="2022-12" db="EMBL/GenBank/DDBJ databases">
        <title>Coexistence and Characterization of a Novel Tigecycline Resistance gene tet(X) variant and blaNDM-1 in a Pseudomonas caeni Isolate of Chicken Origin.</title>
        <authorList>
            <person name="Lu X."/>
            <person name="Zhang L."/>
            <person name="Li R."/>
            <person name="Wang Z."/>
        </authorList>
    </citation>
    <scope>NUCLEOTIDE SEQUENCE [LARGE SCALE GENOMIC DNA]</scope>
    <source>
        <strain evidence="6 7">CE14</strain>
    </source>
</reference>
<comment type="similarity">
    <text evidence="5">Belongs to the DarP family.</text>
</comment>
<dbReference type="Proteomes" id="UP001212189">
    <property type="component" value="Chromosome"/>
</dbReference>
<dbReference type="AlphaFoldDB" id="A0AAF0AKZ2"/>
<evidence type="ECO:0000256" key="4">
    <source>
        <dbReference type="ARBA" id="ARBA00022884"/>
    </source>
</evidence>
<keyword evidence="7" id="KW-1185">Reference proteome</keyword>
<proteinExistence type="inferred from homology"/>
<dbReference type="EMBL" id="CP114976">
    <property type="protein sequence ID" value="WBE25257.1"/>
    <property type="molecule type" value="Genomic_DNA"/>
</dbReference>
<evidence type="ECO:0000256" key="5">
    <source>
        <dbReference type="HAMAP-Rule" id="MF_00765"/>
    </source>
</evidence>
<protein>
    <recommendedName>
        <fullName evidence="5">Dual-action ribosomal maturation protein DarP</fullName>
    </recommendedName>
    <alternativeName>
        <fullName evidence="5">Large ribosomal subunit assembly factor DarP</fullName>
    </alternativeName>
</protein>
<dbReference type="Gene3D" id="1.10.60.30">
    <property type="entry name" value="PSPTO4464-like domains"/>
    <property type="match status" value="2"/>
</dbReference>
<dbReference type="GO" id="GO:0019843">
    <property type="term" value="F:rRNA binding"/>
    <property type="evidence" value="ECO:0007669"/>
    <property type="project" value="UniProtKB-UniRule"/>
</dbReference>
<dbReference type="InterPro" id="IPR023153">
    <property type="entry name" value="DarP_sf"/>
</dbReference>
<dbReference type="PANTHER" id="PTHR38101:SF1">
    <property type="entry name" value="UPF0307 PROTEIN YJGA"/>
    <property type="match status" value="1"/>
</dbReference>